<dbReference type="EMBL" id="CP076838">
    <property type="protein sequence ID" value="QWW81394.1"/>
    <property type="molecule type" value="Genomic_DNA"/>
</dbReference>
<dbReference type="InterPro" id="IPR003458">
    <property type="entry name" value="Phage_T4_Gp38_tail_assem"/>
</dbReference>
<sequence length="106" mass="11657">MSDEHIYEGVSIPGNSTAIEPGDAVEGEVMVFTGEGWEAKEDHRGETAYSTDKLQAVLVDYIGPVRDGFTLNEPTTVFDLWDGDKWVTDTASQHAHDIQTAEATRE</sequence>
<keyword evidence="3" id="KW-1185">Reference proteome</keyword>
<evidence type="ECO:0000313" key="3">
    <source>
        <dbReference type="Proteomes" id="UP000683497"/>
    </source>
</evidence>
<feature type="region of interest" description="Disordered" evidence="1">
    <location>
        <begin position="1"/>
        <end position="22"/>
    </location>
</feature>
<proteinExistence type="predicted"/>
<reference evidence="2 3" key="1">
    <citation type="submission" date="2021-06" db="EMBL/GenBank/DDBJ databases">
        <title>Leclercia pneumoniae sp. nov.</title>
        <authorList>
            <person name="Hoenemann M."/>
            <person name="Viehweger A."/>
            <person name="Dietze N."/>
        </authorList>
    </citation>
    <scope>NUCLEOTIDE SEQUENCE [LARGE SCALE GENOMIC DNA]</scope>
    <source>
        <strain evidence="3">49125</strain>
    </source>
</reference>
<gene>
    <name evidence="2" type="ORF">KQ929_09430</name>
</gene>
<protein>
    <submittedName>
        <fullName evidence="2">Tail fiber assembly protein</fullName>
    </submittedName>
</protein>
<evidence type="ECO:0000313" key="2">
    <source>
        <dbReference type="EMBL" id="QWW81394.1"/>
    </source>
</evidence>
<accession>A0ABX8K2X6</accession>
<dbReference type="Pfam" id="PF02413">
    <property type="entry name" value="Caudo_TAP"/>
    <property type="match status" value="1"/>
</dbReference>
<name>A0ABX8K2X6_9ENTR</name>
<evidence type="ECO:0000256" key="1">
    <source>
        <dbReference type="SAM" id="MobiDB-lite"/>
    </source>
</evidence>
<dbReference type="RefSeq" id="WP_207291793.1">
    <property type="nucleotide sequence ID" value="NZ_CP071383.1"/>
</dbReference>
<organism evidence="2 3">
    <name type="scientific">Leclercia pneumoniae</name>
    <dbReference type="NCBI Taxonomy" id="2815358"/>
    <lineage>
        <taxon>Bacteria</taxon>
        <taxon>Pseudomonadati</taxon>
        <taxon>Pseudomonadota</taxon>
        <taxon>Gammaproteobacteria</taxon>
        <taxon>Enterobacterales</taxon>
        <taxon>Enterobacteriaceae</taxon>
        <taxon>Leclercia</taxon>
    </lineage>
</organism>
<dbReference type="Proteomes" id="UP000683497">
    <property type="component" value="Chromosome"/>
</dbReference>